<keyword evidence="4" id="KW-0804">Transcription</keyword>
<proteinExistence type="inferred from homology"/>
<dbReference type="PANTHER" id="PTHR43133">
    <property type="entry name" value="RNA POLYMERASE ECF-TYPE SIGMA FACTO"/>
    <property type="match status" value="1"/>
</dbReference>
<gene>
    <name evidence="7" type="ORF">NDK47_07750</name>
</gene>
<dbReference type="Gene3D" id="1.10.1740.10">
    <property type="match status" value="1"/>
</dbReference>
<dbReference type="InterPro" id="IPR013325">
    <property type="entry name" value="RNA_pol_sigma_r2"/>
</dbReference>
<evidence type="ECO:0000259" key="5">
    <source>
        <dbReference type="Pfam" id="PF04542"/>
    </source>
</evidence>
<feature type="domain" description="RNA polymerase sigma-70 region 2" evidence="5">
    <location>
        <begin position="22"/>
        <end position="88"/>
    </location>
</feature>
<dbReference type="Gene3D" id="1.10.10.10">
    <property type="entry name" value="Winged helix-like DNA-binding domain superfamily/Winged helix DNA-binding domain"/>
    <property type="match status" value="1"/>
</dbReference>
<evidence type="ECO:0000256" key="2">
    <source>
        <dbReference type="ARBA" id="ARBA00023015"/>
    </source>
</evidence>
<keyword evidence="8" id="KW-1185">Reference proteome</keyword>
<keyword evidence="3" id="KW-0731">Sigma factor</keyword>
<dbReference type="InterPro" id="IPR039425">
    <property type="entry name" value="RNA_pol_sigma-70-like"/>
</dbReference>
<dbReference type="InterPro" id="IPR036388">
    <property type="entry name" value="WH-like_DNA-bd_sf"/>
</dbReference>
<evidence type="ECO:0000256" key="1">
    <source>
        <dbReference type="ARBA" id="ARBA00010641"/>
    </source>
</evidence>
<protein>
    <submittedName>
        <fullName evidence="7">Sigma-70 family RNA polymerase sigma factor</fullName>
    </submittedName>
</protein>
<evidence type="ECO:0000256" key="4">
    <source>
        <dbReference type="ARBA" id="ARBA00023163"/>
    </source>
</evidence>
<dbReference type="RefSeq" id="WP_251874275.1">
    <property type="nucleotide sequence ID" value="NZ_CP098755.1"/>
</dbReference>
<name>A0ABY4WMA5_9BACL</name>
<dbReference type="Pfam" id="PF08281">
    <property type="entry name" value="Sigma70_r4_2"/>
    <property type="match status" value="1"/>
</dbReference>
<comment type="similarity">
    <text evidence="1">Belongs to the sigma-70 factor family. ECF subfamily.</text>
</comment>
<dbReference type="PANTHER" id="PTHR43133:SF51">
    <property type="entry name" value="RNA POLYMERASE SIGMA FACTOR"/>
    <property type="match status" value="1"/>
</dbReference>
<dbReference type="EMBL" id="CP098755">
    <property type="protein sequence ID" value="USG67172.1"/>
    <property type="molecule type" value="Genomic_DNA"/>
</dbReference>
<dbReference type="InterPro" id="IPR013324">
    <property type="entry name" value="RNA_pol_sigma_r3/r4-like"/>
</dbReference>
<evidence type="ECO:0000259" key="6">
    <source>
        <dbReference type="Pfam" id="PF08281"/>
    </source>
</evidence>
<evidence type="ECO:0000313" key="7">
    <source>
        <dbReference type="EMBL" id="USG67172.1"/>
    </source>
</evidence>
<dbReference type="SUPFAM" id="SSF88946">
    <property type="entry name" value="Sigma2 domain of RNA polymerase sigma factors"/>
    <property type="match status" value="1"/>
</dbReference>
<feature type="domain" description="RNA polymerase sigma factor 70 region 4 type 2" evidence="6">
    <location>
        <begin position="120"/>
        <end position="171"/>
    </location>
</feature>
<evidence type="ECO:0000256" key="3">
    <source>
        <dbReference type="ARBA" id="ARBA00023082"/>
    </source>
</evidence>
<reference evidence="7" key="1">
    <citation type="submission" date="2022-06" db="EMBL/GenBank/DDBJ databases">
        <title>Genome sequencing of Brevibacillus sp. BB3-R1.</title>
        <authorList>
            <person name="Heo J."/>
            <person name="Lee D."/>
            <person name="Won M."/>
            <person name="Han B.-H."/>
            <person name="Hong S.-B."/>
            <person name="Kwon S.-W."/>
        </authorList>
    </citation>
    <scope>NUCLEOTIDE SEQUENCE</scope>
    <source>
        <strain evidence="7">BB3-R1</strain>
    </source>
</reference>
<sequence>MEEDKEWVRQVLSGEKQAYAHLINKYRNKVFSLLYRMTGNPHDAQDLAQECFIRAYRYLHSYDENRKFSSWLYRIAVNVYVDTQRSLQKKQVSLVEIEENTLSDGNSPETMYLQEEHASELHELIGQLPEKYRVVLLLRYVDELSYQEISDILEIPLHQVQIRLHRAKQRLRNYFQSAEKGGGLHEVL</sequence>
<evidence type="ECO:0000313" key="8">
    <source>
        <dbReference type="Proteomes" id="UP001056500"/>
    </source>
</evidence>
<dbReference type="InterPro" id="IPR007627">
    <property type="entry name" value="RNA_pol_sigma70_r2"/>
</dbReference>
<organism evidence="7 8">
    <name type="scientific">Brevibacillus ruminantium</name>
    <dbReference type="NCBI Taxonomy" id="2950604"/>
    <lineage>
        <taxon>Bacteria</taxon>
        <taxon>Bacillati</taxon>
        <taxon>Bacillota</taxon>
        <taxon>Bacilli</taxon>
        <taxon>Bacillales</taxon>
        <taxon>Paenibacillaceae</taxon>
        <taxon>Brevibacillus</taxon>
    </lineage>
</organism>
<dbReference type="Pfam" id="PF04542">
    <property type="entry name" value="Sigma70_r2"/>
    <property type="match status" value="1"/>
</dbReference>
<keyword evidence="2" id="KW-0805">Transcription regulation</keyword>
<dbReference type="SUPFAM" id="SSF88659">
    <property type="entry name" value="Sigma3 and sigma4 domains of RNA polymerase sigma factors"/>
    <property type="match status" value="1"/>
</dbReference>
<dbReference type="Proteomes" id="UP001056500">
    <property type="component" value="Chromosome"/>
</dbReference>
<accession>A0ABY4WMA5</accession>
<dbReference type="NCBIfam" id="TIGR02937">
    <property type="entry name" value="sigma70-ECF"/>
    <property type="match status" value="1"/>
</dbReference>
<dbReference type="InterPro" id="IPR014284">
    <property type="entry name" value="RNA_pol_sigma-70_dom"/>
</dbReference>
<dbReference type="CDD" id="cd06171">
    <property type="entry name" value="Sigma70_r4"/>
    <property type="match status" value="1"/>
</dbReference>
<dbReference type="InterPro" id="IPR013249">
    <property type="entry name" value="RNA_pol_sigma70_r4_t2"/>
</dbReference>